<reference evidence="2 3" key="1">
    <citation type="submission" date="2016-10" db="EMBL/GenBank/DDBJ databases">
        <authorList>
            <person name="de Groot N.N."/>
        </authorList>
    </citation>
    <scope>NUCLEOTIDE SEQUENCE [LARGE SCALE GENOMIC DNA]</scope>
    <source>
        <strain evidence="2 3">DSM 23126</strain>
    </source>
</reference>
<feature type="coiled-coil region" evidence="1">
    <location>
        <begin position="18"/>
        <end position="49"/>
    </location>
</feature>
<dbReference type="InterPro" id="IPR021297">
    <property type="entry name" value="YlqD"/>
</dbReference>
<dbReference type="Pfam" id="PF11068">
    <property type="entry name" value="YlqD"/>
    <property type="match status" value="1"/>
</dbReference>
<name>A0A1H2QAG6_9BACI</name>
<evidence type="ECO:0000313" key="2">
    <source>
        <dbReference type="EMBL" id="SDW04136.1"/>
    </source>
</evidence>
<accession>A0A1H2QAG6</accession>
<organism evidence="2 3">
    <name type="scientific">Marinococcus luteus</name>
    <dbReference type="NCBI Taxonomy" id="1122204"/>
    <lineage>
        <taxon>Bacteria</taxon>
        <taxon>Bacillati</taxon>
        <taxon>Bacillota</taxon>
        <taxon>Bacilli</taxon>
        <taxon>Bacillales</taxon>
        <taxon>Bacillaceae</taxon>
        <taxon>Marinococcus</taxon>
    </lineage>
</organism>
<protein>
    <submittedName>
        <fullName evidence="2">YlqD protein</fullName>
    </submittedName>
</protein>
<dbReference type="Proteomes" id="UP000199488">
    <property type="component" value="Unassembled WGS sequence"/>
</dbReference>
<keyword evidence="1" id="KW-0175">Coiled coil</keyword>
<proteinExistence type="predicted"/>
<dbReference type="Gene3D" id="6.10.140.1110">
    <property type="match status" value="1"/>
</dbReference>
<dbReference type="STRING" id="1122204.SAMN05421781_0232"/>
<evidence type="ECO:0000256" key="1">
    <source>
        <dbReference type="SAM" id="Coils"/>
    </source>
</evidence>
<sequence length="142" mass="16996">MRVMKKMNVHHILTETLKEELQEKYEQQKARLLEETEQLRFQKQKQNKERETENGRWSAMDKFNKEIEKRKEELQQLYFLQNQLEHLPIGSELLFGTTEVMFDIEVGSPWHEGEHWGTIVVEEGIVKEIRSKHKASDEDGMV</sequence>
<keyword evidence="3" id="KW-1185">Reference proteome</keyword>
<dbReference type="EMBL" id="FNNC01000001">
    <property type="protein sequence ID" value="SDW04136.1"/>
    <property type="molecule type" value="Genomic_DNA"/>
</dbReference>
<evidence type="ECO:0000313" key="3">
    <source>
        <dbReference type="Proteomes" id="UP000199488"/>
    </source>
</evidence>
<dbReference type="AlphaFoldDB" id="A0A1H2QAG6"/>
<gene>
    <name evidence="2" type="ORF">SAMN05421781_0232</name>
</gene>